<dbReference type="AlphaFoldDB" id="F0YL63"/>
<feature type="region of interest" description="Disordered" evidence="1">
    <location>
        <begin position="195"/>
        <end position="247"/>
    </location>
</feature>
<dbReference type="EMBL" id="GL833155">
    <property type="protein sequence ID" value="EGB04149.1"/>
    <property type="molecule type" value="Genomic_DNA"/>
</dbReference>
<name>F0YL63_AURAN</name>
<accession>F0YL63</accession>
<organism evidence="3">
    <name type="scientific">Aureococcus anophagefferens</name>
    <name type="common">Harmful bloom alga</name>
    <dbReference type="NCBI Taxonomy" id="44056"/>
    <lineage>
        <taxon>Eukaryota</taxon>
        <taxon>Sar</taxon>
        <taxon>Stramenopiles</taxon>
        <taxon>Ochrophyta</taxon>
        <taxon>Pelagophyceae</taxon>
        <taxon>Pelagomonadales</taxon>
        <taxon>Pelagomonadaceae</taxon>
        <taxon>Aureococcus</taxon>
    </lineage>
</organism>
<evidence type="ECO:0000313" key="3">
    <source>
        <dbReference type="Proteomes" id="UP000002729"/>
    </source>
</evidence>
<keyword evidence="3" id="KW-1185">Reference proteome</keyword>
<proteinExistence type="predicted"/>
<dbReference type="GeneID" id="20228787"/>
<dbReference type="RefSeq" id="XP_009041135.1">
    <property type="nucleotide sequence ID" value="XM_009042887.1"/>
</dbReference>
<dbReference type="Proteomes" id="UP000002729">
    <property type="component" value="Unassembled WGS sequence"/>
</dbReference>
<evidence type="ECO:0000313" key="2">
    <source>
        <dbReference type="EMBL" id="EGB04149.1"/>
    </source>
</evidence>
<evidence type="ECO:0000256" key="1">
    <source>
        <dbReference type="SAM" id="MobiDB-lite"/>
    </source>
</evidence>
<sequence>MGLRARRRARRGAAAIARGAEGGARALERALAAATRPVAAGLPLAGELEAFAPRGARRGDAAAYAGVLGPPAELATRAGLPPLDQLAWWRFLLRHRGAVLLPFVDAERNAVTFINDARGPARSGPPPAGAAAANVEFAEVGGVVAVRALEDIAPGAALLIDYGDAPRAARRALARPPLAPALVDALRGEFGDPARARTRRADAAAPRLLDPARAKRRSNARMGAKTNESFSSLYARPEPGPNRRNARPGKVVGLVFGGFNEFSEDVHGLLAFAAKSLAEKVSAEDGFISVEHAEAICLQRFVRRLGVVCARENARLRLRGLTFLDTHGKVRPYIKPYCERHWRLRQDAAVHWRLRRL</sequence>
<gene>
    <name evidence="2" type="ORF">AURANDRAFT_72603</name>
</gene>
<reference evidence="2 3" key="1">
    <citation type="journal article" date="2011" name="Proc. Natl. Acad. Sci. U.S.A.">
        <title>Niche of harmful alga Aureococcus anophagefferens revealed through ecogenomics.</title>
        <authorList>
            <person name="Gobler C.J."/>
            <person name="Berry D.L."/>
            <person name="Dyhrman S.T."/>
            <person name="Wilhelm S.W."/>
            <person name="Salamov A."/>
            <person name="Lobanov A.V."/>
            <person name="Zhang Y."/>
            <person name="Collier J.L."/>
            <person name="Wurch L.L."/>
            <person name="Kustka A.B."/>
            <person name="Dill B.D."/>
            <person name="Shah M."/>
            <person name="VerBerkmoes N.C."/>
            <person name="Kuo A."/>
            <person name="Terry A."/>
            <person name="Pangilinan J."/>
            <person name="Lindquist E.A."/>
            <person name="Lucas S."/>
            <person name="Paulsen I.T."/>
            <person name="Hattenrath-Lehmann T.K."/>
            <person name="Talmage S.C."/>
            <person name="Walker E.A."/>
            <person name="Koch F."/>
            <person name="Burson A.M."/>
            <person name="Marcoval M.A."/>
            <person name="Tang Y.Z."/>
            <person name="Lecleir G.R."/>
            <person name="Coyne K.J."/>
            <person name="Berg G.M."/>
            <person name="Bertrand E.M."/>
            <person name="Saito M.A."/>
            <person name="Gladyshev V.N."/>
            <person name="Grigoriev I.V."/>
        </authorList>
    </citation>
    <scope>NUCLEOTIDE SEQUENCE [LARGE SCALE GENOMIC DNA]</scope>
    <source>
        <strain evidence="3">CCMP 1984</strain>
    </source>
</reference>
<dbReference type="KEGG" id="aaf:AURANDRAFT_72603"/>
<protein>
    <submittedName>
        <fullName evidence="2">Expressed protein</fullName>
    </submittedName>
</protein>
<dbReference type="InParanoid" id="F0YL63"/>